<name>A0AAW0MQ71_9GOBI</name>
<feature type="signal peptide" evidence="4">
    <location>
        <begin position="1"/>
        <end position="26"/>
    </location>
</feature>
<dbReference type="GO" id="GO:0006955">
    <property type="term" value="P:immune response"/>
    <property type="evidence" value="ECO:0007669"/>
    <property type="project" value="InterPro"/>
</dbReference>
<evidence type="ECO:0000256" key="3">
    <source>
        <dbReference type="ARBA" id="ARBA00023157"/>
    </source>
</evidence>
<protein>
    <recommendedName>
        <fullName evidence="4">C-C motif chemokine</fullName>
    </recommendedName>
</protein>
<dbReference type="PROSITE" id="PS00472">
    <property type="entry name" value="SMALL_CYTOKINES_CC"/>
    <property type="match status" value="1"/>
</dbReference>
<dbReference type="InterPro" id="IPR001811">
    <property type="entry name" value="Chemokine_IL8-like_dom"/>
</dbReference>
<dbReference type="GO" id="GO:0008009">
    <property type="term" value="F:chemokine activity"/>
    <property type="evidence" value="ECO:0007669"/>
    <property type="project" value="InterPro"/>
</dbReference>
<dbReference type="InterPro" id="IPR036048">
    <property type="entry name" value="Interleukin_8-like_sf"/>
</dbReference>
<proteinExistence type="inferred from homology"/>
<keyword evidence="2 4" id="KW-0202">Cytokine</keyword>
<reference evidence="7" key="1">
    <citation type="submission" date="2024-04" db="EMBL/GenBank/DDBJ databases">
        <title>Salinicola lusitanus LLJ914,a marine bacterium isolated from the Okinawa Trough.</title>
        <authorList>
            <person name="Li J."/>
        </authorList>
    </citation>
    <scope>NUCLEOTIDE SEQUENCE [LARGE SCALE GENOMIC DNA]</scope>
</reference>
<dbReference type="Proteomes" id="UP001460270">
    <property type="component" value="Unassembled WGS sequence"/>
</dbReference>
<dbReference type="PANTHER" id="PTHR12015:SF108">
    <property type="entry name" value="C-C MOTIF CHEMOKINE 20"/>
    <property type="match status" value="1"/>
</dbReference>
<dbReference type="InterPro" id="IPR039809">
    <property type="entry name" value="Chemokine_b/g/d"/>
</dbReference>
<evidence type="ECO:0000259" key="5">
    <source>
        <dbReference type="SMART" id="SM00199"/>
    </source>
</evidence>
<dbReference type="PANTHER" id="PTHR12015">
    <property type="entry name" value="SMALL INDUCIBLE CYTOKINE A"/>
    <property type="match status" value="1"/>
</dbReference>
<comment type="similarity">
    <text evidence="1 4">Belongs to the intercrine beta (chemokine CC) family.</text>
</comment>
<dbReference type="InterPro" id="IPR000827">
    <property type="entry name" value="Chemokine_CC_CS"/>
</dbReference>
<dbReference type="Gene3D" id="2.40.50.40">
    <property type="match status" value="1"/>
</dbReference>
<sequence length="100" mass="11244">MASVKICLLTVCSLVLLSQLIVPAQSWSCCLKYTKRPLPCKRLLAYSIQTINGNCDISAVIFHQTNGRFVCADPLSPQTQRGIQCIKERHQREAKIIKQN</sequence>
<dbReference type="Pfam" id="PF00048">
    <property type="entry name" value="IL8"/>
    <property type="match status" value="1"/>
</dbReference>
<keyword evidence="7" id="KW-1185">Reference proteome</keyword>
<comment type="caution">
    <text evidence="6">The sequence shown here is derived from an EMBL/GenBank/DDBJ whole genome shotgun (WGS) entry which is preliminary data.</text>
</comment>
<keyword evidence="4" id="KW-0145">Chemotaxis</keyword>
<evidence type="ECO:0000313" key="6">
    <source>
        <dbReference type="EMBL" id="KAK7881630.1"/>
    </source>
</evidence>
<gene>
    <name evidence="6" type="ORF">WMY93_030039</name>
</gene>
<dbReference type="GO" id="GO:0005615">
    <property type="term" value="C:extracellular space"/>
    <property type="evidence" value="ECO:0007669"/>
    <property type="project" value="UniProtKB-KW"/>
</dbReference>
<evidence type="ECO:0000256" key="4">
    <source>
        <dbReference type="RuleBase" id="RU361150"/>
    </source>
</evidence>
<dbReference type="EMBL" id="JBBPFD010000022">
    <property type="protein sequence ID" value="KAK7881630.1"/>
    <property type="molecule type" value="Genomic_DNA"/>
</dbReference>
<dbReference type="AlphaFoldDB" id="A0AAW0MQ71"/>
<dbReference type="SUPFAM" id="SSF54117">
    <property type="entry name" value="Interleukin 8-like chemokines"/>
    <property type="match status" value="1"/>
</dbReference>
<feature type="domain" description="Chemokine interleukin-8-like" evidence="5">
    <location>
        <begin position="26"/>
        <end position="86"/>
    </location>
</feature>
<evidence type="ECO:0000256" key="2">
    <source>
        <dbReference type="ARBA" id="ARBA00022514"/>
    </source>
</evidence>
<keyword evidence="3" id="KW-1015">Disulfide bond</keyword>
<comment type="subcellular location">
    <subcellularLocation>
        <location evidence="4">Secreted</location>
    </subcellularLocation>
</comment>
<organism evidence="6 7">
    <name type="scientific">Mugilogobius chulae</name>
    <name type="common">yellowstripe goby</name>
    <dbReference type="NCBI Taxonomy" id="88201"/>
    <lineage>
        <taxon>Eukaryota</taxon>
        <taxon>Metazoa</taxon>
        <taxon>Chordata</taxon>
        <taxon>Craniata</taxon>
        <taxon>Vertebrata</taxon>
        <taxon>Euteleostomi</taxon>
        <taxon>Actinopterygii</taxon>
        <taxon>Neopterygii</taxon>
        <taxon>Teleostei</taxon>
        <taxon>Neoteleostei</taxon>
        <taxon>Acanthomorphata</taxon>
        <taxon>Gobiaria</taxon>
        <taxon>Gobiiformes</taxon>
        <taxon>Gobioidei</taxon>
        <taxon>Gobiidae</taxon>
        <taxon>Gobionellinae</taxon>
        <taxon>Mugilogobius</taxon>
    </lineage>
</organism>
<dbReference type="SMART" id="SM00199">
    <property type="entry name" value="SCY"/>
    <property type="match status" value="1"/>
</dbReference>
<evidence type="ECO:0000256" key="1">
    <source>
        <dbReference type="ARBA" id="ARBA00010868"/>
    </source>
</evidence>
<keyword evidence="4" id="KW-0964">Secreted</keyword>
<accession>A0AAW0MQ71</accession>
<feature type="chain" id="PRO_5043092063" description="C-C motif chemokine" evidence="4">
    <location>
        <begin position="27"/>
        <end position="100"/>
    </location>
</feature>
<evidence type="ECO:0000313" key="7">
    <source>
        <dbReference type="Proteomes" id="UP001460270"/>
    </source>
</evidence>
<keyword evidence="4" id="KW-0732">Signal</keyword>